<proteinExistence type="predicted"/>
<protein>
    <submittedName>
        <fullName evidence="1">Uncharacterized protein</fullName>
    </submittedName>
</protein>
<accession>A0A2H3BRG1</accession>
<name>A0A2H3BRG1_9AGAR</name>
<reference evidence="2" key="1">
    <citation type="journal article" date="2017" name="Nat. Ecol. Evol.">
        <title>Genome expansion and lineage-specific genetic innovations in the forest pathogenic fungi Armillaria.</title>
        <authorList>
            <person name="Sipos G."/>
            <person name="Prasanna A.N."/>
            <person name="Walter M.C."/>
            <person name="O'Connor E."/>
            <person name="Balint B."/>
            <person name="Krizsan K."/>
            <person name="Kiss B."/>
            <person name="Hess J."/>
            <person name="Varga T."/>
            <person name="Slot J."/>
            <person name="Riley R."/>
            <person name="Boka B."/>
            <person name="Rigling D."/>
            <person name="Barry K."/>
            <person name="Lee J."/>
            <person name="Mihaltcheva S."/>
            <person name="LaButti K."/>
            <person name="Lipzen A."/>
            <person name="Waldron R."/>
            <person name="Moloney N.M."/>
            <person name="Sperisen C."/>
            <person name="Kredics L."/>
            <person name="Vagvoelgyi C."/>
            <person name="Patrignani A."/>
            <person name="Fitzpatrick D."/>
            <person name="Nagy I."/>
            <person name="Doyle S."/>
            <person name="Anderson J.B."/>
            <person name="Grigoriev I.V."/>
            <person name="Gueldener U."/>
            <person name="Muensterkoetter M."/>
            <person name="Nagy L.G."/>
        </authorList>
    </citation>
    <scope>NUCLEOTIDE SEQUENCE [LARGE SCALE GENOMIC DNA]</scope>
    <source>
        <strain evidence="2">28-4</strain>
    </source>
</reference>
<evidence type="ECO:0000313" key="2">
    <source>
        <dbReference type="Proteomes" id="UP000218334"/>
    </source>
</evidence>
<gene>
    <name evidence="1" type="ORF">ARMSODRAFT_975258</name>
</gene>
<dbReference type="Proteomes" id="UP000218334">
    <property type="component" value="Unassembled WGS sequence"/>
</dbReference>
<sequence length="359" mass="39481">MSDQPEPESDAGRSSESQARSYAVLDGGAFWLSRVLPVLDRERPIRTGTKPTLIKNAKIWTGLHNGTQVPEADILIDKGLLIGVGSFGYSQLEAYGSSLEVVDAHVGYTNYASPELEDTSAADGNFLKGTAQPWLRSLDGLNTHDDAYPLSIAAATTALILPGSANFIGVQAFDISMLDGDNAPPEALPDIEDEGADELTSQSSQWAGNEVYKDEKPAAILPANGLKCHFGSWYFLRVKSEDQYGPAIVDMFKRPLVIWDAIERPLHGLKSFSDGYPLFDFIDLLNPLEENKNQLLGKWSSCIALYLSIFILGSHLRGEYIHEQDEILPLRKLSPRVQPELIYISIAYVYDVEGTIFVS</sequence>
<evidence type="ECO:0000313" key="1">
    <source>
        <dbReference type="EMBL" id="PBK69562.1"/>
    </source>
</evidence>
<organism evidence="1 2">
    <name type="scientific">Armillaria solidipes</name>
    <dbReference type="NCBI Taxonomy" id="1076256"/>
    <lineage>
        <taxon>Eukaryota</taxon>
        <taxon>Fungi</taxon>
        <taxon>Dikarya</taxon>
        <taxon>Basidiomycota</taxon>
        <taxon>Agaricomycotina</taxon>
        <taxon>Agaricomycetes</taxon>
        <taxon>Agaricomycetidae</taxon>
        <taxon>Agaricales</taxon>
        <taxon>Marasmiineae</taxon>
        <taxon>Physalacriaceae</taxon>
        <taxon>Armillaria</taxon>
    </lineage>
</organism>
<dbReference type="AlphaFoldDB" id="A0A2H3BRG1"/>
<dbReference type="EMBL" id="KZ293429">
    <property type="protein sequence ID" value="PBK69562.1"/>
    <property type="molecule type" value="Genomic_DNA"/>
</dbReference>
<keyword evidence="2" id="KW-1185">Reference proteome</keyword>
<dbReference type="STRING" id="1076256.A0A2H3BRG1"/>
<dbReference type="Gene3D" id="3.20.20.140">
    <property type="entry name" value="Metal-dependent hydrolases"/>
    <property type="match status" value="1"/>
</dbReference>